<dbReference type="PANTHER" id="PTHR20898">
    <property type="entry name" value="DAEDALUS ON 3-RELATED-RELATED"/>
    <property type="match status" value="1"/>
</dbReference>
<organism evidence="1 2">
    <name type="scientific">Clunio marinus</name>
    <dbReference type="NCBI Taxonomy" id="568069"/>
    <lineage>
        <taxon>Eukaryota</taxon>
        <taxon>Metazoa</taxon>
        <taxon>Ecdysozoa</taxon>
        <taxon>Arthropoda</taxon>
        <taxon>Hexapoda</taxon>
        <taxon>Insecta</taxon>
        <taxon>Pterygota</taxon>
        <taxon>Neoptera</taxon>
        <taxon>Endopterygota</taxon>
        <taxon>Diptera</taxon>
        <taxon>Nematocera</taxon>
        <taxon>Chironomoidea</taxon>
        <taxon>Chironomidae</taxon>
        <taxon>Clunio</taxon>
    </lineage>
</organism>
<sequence>MEVAFKRQQLKIIIFTLVLVELSIQAVEYKFIEFLMINSIKCFCQNNIKIKTTIEKIKISQNKSIVAFQHLLNEFENGSYASNINVTFLVKVQNLFLQHSVNVRNSKGKYEPFLGKGVTDICKFLSQGKGNKFIRGVFDKANVEHLPTSCPVEPGFYFANNNHEFDETKMLSQYVGEVKSMLSLDFGTKINGKMNYFLKLKAYLEAKKVLDEKNNKTGDGIKPTFEKLELTQNSSILDVNYFLNVTEDDYLILSFNVTFFVKLQNLFLQSSINFQNSKGKYEPFVGKGVTDLCKSLNFRKGNKLVRMLFERINDDSKFITSCPVKPGFYYVNNMLFDGQNLITKHIGQTKIMFALDFGSKTNGKMKYFLNLRIYNDFSDRLKWDEERRKHETLKKKN</sequence>
<dbReference type="InterPro" id="IPR010512">
    <property type="entry name" value="DUF1091"/>
</dbReference>
<dbReference type="OrthoDB" id="7737395at2759"/>
<dbReference type="AlphaFoldDB" id="A0A1J1HLR7"/>
<proteinExistence type="predicted"/>
<evidence type="ECO:0000313" key="2">
    <source>
        <dbReference type="Proteomes" id="UP000183832"/>
    </source>
</evidence>
<accession>A0A1J1HLR7</accession>
<dbReference type="Proteomes" id="UP000183832">
    <property type="component" value="Unassembled WGS sequence"/>
</dbReference>
<keyword evidence="2" id="KW-1185">Reference proteome</keyword>
<reference evidence="1 2" key="1">
    <citation type="submission" date="2015-04" db="EMBL/GenBank/DDBJ databases">
        <authorList>
            <person name="Syromyatnikov M.Y."/>
            <person name="Popov V.N."/>
        </authorList>
    </citation>
    <scope>NUCLEOTIDE SEQUENCE [LARGE SCALE GENOMIC DNA]</scope>
</reference>
<name>A0A1J1HLR7_9DIPT</name>
<dbReference type="EMBL" id="CVRI01000004">
    <property type="protein sequence ID" value="CRK87406.1"/>
    <property type="molecule type" value="Genomic_DNA"/>
</dbReference>
<protein>
    <submittedName>
        <fullName evidence="1">CLUMA_CG001208, isoform A</fullName>
    </submittedName>
</protein>
<evidence type="ECO:0000313" key="1">
    <source>
        <dbReference type="EMBL" id="CRK87406.1"/>
    </source>
</evidence>
<dbReference type="SMART" id="SM00697">
    <property type="entry name" value="DM8"/>
    <property type="match status" value="2"/>
</dbReference>
<dbReference type="Pfam" id="PF06477">
    <property type="entry name" value="DUF1091"/>
    <property type="match status" value="2"/>
</dbReference>
<gene>
    <name evidence="1" type="ORF">CLUMA_CG001208</name>
</gene>